<dbReference type="RefSeq" id="WP_003320777.1">
    <property type="nucleotide sequence ID" value="NZ_ALPT02000052.1"/>
</dbReference>
<dbReference type="EMBL" id="ALPT02000052">
    <property type="protein sequence ID" value="KGA96638.1"/>
    <property type="molecule type" value="Genomic_DNA"/>
</dbReference>
<organism evidence="1 3">
    <name type="scientific">Alkalihalobacillus alcalophilus ATCC 27647 = CGMCC 1.3604</name>
    <dbReference type="NCBI Taxonomy" id="1218173"/>
    <lineage>
        <taxon>Bacteria</taxon>
        <taxon>Bacillati</taxon>
        <taxon>Bacillota</taxon>
        <taxon>Bacilli</taxon>
        <taxon>Bacillales</taxon>
        <taxon>Bacillaceae</taxon>
        <taxon>Alkalihalobacillus</taxon>
    </lineage>
</organism>
<name>A0A094WL21_ALKAL</name>
<dbReference type="Proteomes" id="UP000297014">
    <property type="component" value="Unassembled WGS sequence"/>
</dbReference>
<accession>A0A094WL21</accession>
<keyword evidence="3" id="KW-1185">Reference proteome</keyword>
<dbReference type="EMBL" id="JALP01000031">
    <property type="protein sequence ID" value="THG91978.1"/>
    <property type="molecule type" value="Genomic_DNA"/>
</dbReference>
<protein>
    <submittedName>
        <fullName evidence="1">Uncharacterized protein</fullName>
    </submittedName>
</protein>
<gene>
    <name evidence="2" type="ORF">AJ85_21570</name>
    <name evidence="1" type="ORF">BALCAV_0215055</name>
</gene>
<evidence type="ECO:0000313" key="3">
    <source>
        <dbReference type="Proteomes" id="UP000002754"/>
    </source>
</evidence>
<reference evidence="1 3" key="1">
    <citation type="journal article" date="2014" name="Genome Announc.">
        <title>Draft Genome Sequence of Bacillus alcalophilus AV1934, a Classic Alkaliphile Isolated from Human Feces in 1934.</title>
        <authorList>
            <person name="Attie O."/>
            <person name="Jayaprakash A."/>
            <person name="Shah H."/>
            <person name="Paulsen I.T."/>
            <person name="Morino M."/>
            <person name="Takahashi Y."/>
            <person name="Narumi I."/>
            <person name="Sachidanandam R."/>
            <person name="Satoh K."/>
            <person name="Ito M."/>
            <person name="Krulwich T.A."/>
        </authorList>
    </citation>
    <scope>NUCLEOTIDE SEQUENCE [LARGE SCALE GENOMIC DNA]</scope>
    <source>
        <strain evidence="1 3">AV1934</strain>
    </source>
</reference>
<proteinExistence type="predicted"/>
<dbReference type="Proteomes" id="UP000002754">
    <property type="component" value="Unassembled WGS sequence"/>
</dbReference>
<dbReference type="OrthoDB" id="2885035at2"/>
<dbReference type="AlphaFoldDB" id="A0A094WL21"/>
<sequence length="67" mass="8379">MVYITKKDLKEMEEYYYWCGYKEWPPFPKELKQQLLEAYGQEPLPHTWTHQDIYEGSRKIILKYFQK</sequence>
<comment type="caution">
    <text evidence="1">The sequence shown here is derived from an EMBL/GenBank/DDBJ whole genome shotgun (WGS) entry which is preliminary data.</text>
</comment>
<evidence type="ECO:0000313" key="1">
    <source>
        <dbReference type="EMBL" id="KGA96638.1"/>
    </source>
</evidence>
<evidence type="ECO:0000313" key="4">
    <source>
        <dbReference type="Proteomes" id="UP000297014"/>
    </source>
</evidence>
<evidence type="ECO:0000313" key="2">
    <source>
        <dbReference type="EMBL" id="THG91978.1"/>
    </source>
</evidence>
<dbReference type="eggNOG" id="ENOG5030EDW">
    <property type="taxonomic scope" value="Bacteria"/>
</dbReference>
<reference evidence="2 4" key="2">
    <citation type="submission" date="2014-01" db="EMBL/GenBank/DDBJ databases">
        <title>Draft genome sequencing of Bacillus alcalophilus CGMCC 1.3604.</title>
        <authorList>
            <person name="Yang J."/>
            <person name="Diao L."/>
            <person name="Yang S."/>
        </authorList>
    </citation>
    <scope>NUCLEOTIDE SEQUENCE [LARGE SCALE GENOMIC DNA]</scope>
    <source>
        <strain evidence="2 4">CGMCC 1.3604</strain>
    </source>
</reference>